<dbReference type="InterPro" id="IPR023213">
    <property type="entry name" value="CAT-like_dom_sf"/>
</dbReference>
<dbReference type="Pfam" id="PF00668">
    <property type="entry name" value="Condensation"/>
    <property type="match status" value="2"/>
</dbReference>
<dbReference type="InterPro" id="IPR045851">
    <property type="entry name" value="AMP-bd_C_sf"/>
</dbReference>
<dbReference type="PANTHER" id="PTHR45527:SF1">
    <property type="entry name" value="FATTY ACID SYNTHASE"/>
    <property type="match status" value="1"/>
</dbReference>
<dbReference type="GO" id="GO:0005737">
    <property type="term" value="C:cytoplasm"/>
    <property type="evidence" value="ECO:0007669"/>
    <property type="project" value="TreeGrafter"/>
</dbReference>
<dbReference type="FunFam" id="3.40.50.12780:FF:000014">
    <property type="entry name" value="Nonribosomal peptide synthetase 1"/>
    <property type="match status" value="2"/>
</dbReference>
<protein>
    <submittedName>
        <fullName evidence="6">Nonribosomal peptide synthetase</fullName>
    </submittedName>
</protein>
<dbReference type="Gene3D" id="3.30.559.30">
    <property type="entry name" value="Nonribosomal peptide synthetase, condensation domain"/>
    <property type="match status" value="2"/>
</dbReference>
<dbReference type="FunFam" id="3.30.300.30:FF:000015">
    <property type="entry name" value="Nonribosomal peptide synthase SidD"/>
    <property type="match status" value="2"/>
</dbReference>
<dbReference type="GO" id="GO:0043041">
    <property type="term" value="P:amino acid activation for nonribosomal peptide biosynthetic process"/>
    <property type="evidence" value="ECO:0007669"/>
    <property type="project" value="TreeGrafter"/>
</dbReference>
<dbReference type="FunFam" id="1.10.1200.10:FF:000005">
    <property type="entry name" value="Nonribosomal peptide synthetase 1"/>
    <property type="match status" value="1"/>
</dbReference>
<dbReference type="Gene3D" id="2.30.38.10">
    <property type="entry name" value="Luciferase, Domain 3"/>
    <property type="match status" value="1"/>
</dbReference>
<dbReference type="InterPro" id="IPR020845">
    <property type="entry name" value="AMP-binding_CS"/>
</dbReference>
<dbReference type="InterPro" id="IPR009081">
    <property type="entry name" value="PP-bd_ACP"/>
</dbReference>
<organism evidence="6 7">
    <name type="scientific">Trichophyton interdigitale</name>
    <dbReference type="NCBI Taxonomy" id="101480"/>
    <lineage>
        <taxon>Eukaryota</taxon>
        <taxon>Fungi</taxon>
        <taxon>Dikarya</taxon>
        <taxon>Ascomycota</taxon>
        <taxon>Pezizomycotina</taxon>
        <taxon>Eurotiomycetes</taxon>
        <taxon>Eurotiomycetidae</taxon>
        <taxon>Onygenales</taxon>
        <taxon>Arthrodermataceae</taxon>
        <taxon>Trichophyton</taxon>
    </lineage>
</organism>
<dbReference type="Gene3D" id="3.40.50.12780">
    <property type="entry name" value="N-terminal domain of ligase-like"/>
    <property type="match status" value="1"/>
</dbReference>
<dbReference type="Gene3D" id="3.30.559.10">
    <property type="entry name" value="Chloramphenicol acetyltransferase-like domain"/>
    <property type="match status" value="2"/>
</dbReference>
<accession>A0A9P4YHE0</accession>
<evidence type="ECO:0000313" key="6">
    <source>
        <dbReference type="EMBL" id="KAF3894520.1"/>
    </source>
</evidence>
<dbReference type="Pfam" id="PF00501">
    <property type="entry name" value="AMP-binding"/>
    <property type="match status" value="2"/>
</dbReference>
<dbReference type="SUPFAM" id="SSF47336">
    <property type="entry name" value="ACP-like"/>
    <property type="match status" value="2"/>
</dbReference>
<dbReference type="FunFam" id="3.30.559.30:FF:000002">
    <property type="entry name" value="Nonribosomal peptide synthase Pes1"/>
    <property type="match status" value="1"/>
</dbReference>
<dbReference type="PROSITE" id="PS00455">
    <property type="entry name" value="AMP_BINDING"/>
    <property type="match status" value="1"/>
</dbReference>
<keyword evidence="3" id="KW-0436">Ligase</keyword>
<dbReference type="SUPFAM" id="SSF56801">
    <property type="entry name" value="Acetyl-CoA synthetase-like"/>
    <property type="match status" value="2"/>
</dbReference>
<reference evidence="6" key="1">
    <citation type="submission" date="2020-03" db="EMBL/GenBank/DDBJ databases">
        <title>Whole Genome Sequence of Trichophyton interdigitale from India.</title>
        <authorList>
            <person name="Kumar P."/>
        </authorList>
    </citation>
    <scope>NUCLEOTIDE SEQUENCE</scope>
    <source>
        <strain evidence="6">UCMS-IGIB-CI14</strain>
    </source>
</reference>
<comment type="caution">
    <text evidence="6">The sequence shown here is derived from an EMBL/GenBank/DDBJ whole genome shotgun (WGS) entry which is preliminary data.</text>
</comment>
<dbReference type="GO" id="GO:0016874">
    <property type="term" value="F:ligase activity"/>
    <property type="evidence" value="ECO:0007669"/>
    <property type="project" value="UniProtKB-KW"/>
</dbReference>
<evidence type="ECO:0000313" key="7">
    <source>
        <dbReference type="Proteomes" id="UP000749309"/>
    </source>
</evidence>
<dbReference type="InterPro" id="IPR006162">
    <property type="entry name" value="Ppantetheine_attach_site"/>
</dbReference>
<sequence>MPSTCAQCSLVPNIVPLIGEVKSPSQGSEFDSTSGDVVEIIKQVFQPPRRQDICIDHMIIRRCQKQPDAPAICAWDGDLSYQQLHDASELLGSYLFQLGATPTTFIPIYLEKSKWTAVAMLGVLKAGAAFVLLDPSHPLHRLRQICSDVEATMVVGLSRDKNMADSLGGAKFVALDEEQTWRCQTPCHLPSQSFSSSPAYAVFTSGSTGRPKGVAIDHAAFTIAAHEFIQRTGLGVGSRVFQFASYAFDVSIADHLVTLTAGGCVCIPSEPDRINRLSEAIHKFRANWADLTPSVARLLSPKEVPSLATLVLAGEAMRKQDITDWAPHVNLINHYGPAECAIGTSLSSPIEPNAEPGNIGYSMGCLSWIVDPEDHNRLVAFGDIGELVIEGHIMARGYLCGQPDDNSPFLSTPLWLKKLRSGCSSSAPLYKTGDLVRYSSDGSMQYLGRKDHLVKIHGQRIQPEEVEHYIQKFLQKNMRAIVQALPISNGDSALISFVCQDIADAELSLQHPNDDFVSWSSYMKRRLADFLPAYMIPSFVLSVSQLPLTTGGKVNRQALMDLVSDLPVSRLAEYQQKIPEKFNRVDIFGEAERTLKRIWCDVLGSSPETTNRDDGFIQSGGNSIRAMQLVSAAHKLGLHLTVADIFNACTFSEVAACIKPVPELSFSKDSNEYLPFSLLGDAENQRELLQLATKECAVEKDEIEDIYPATRLQEGLMALSVQTPNAYVSQHVFRLATGVDPQRVREAWQETVRENAILRTRMIAVSTGAFQVVLQSNVEISTTQDLEQYLQDDKERPMALGKPLIRLCVSSSFVVLTLHHAIYDGVSLKLILDHFTKVHQGLSVSVPAFAPFIAYIQQQKNNHQFWQSQLINCSAPIFPALPSAGFVPRASAFLERRVTGIRQVGGHTTSNVIRLALALLISHYTNCEDIIFGVTVNGRGAPVANIDEVTGPTFSTIPMRFTVSPEQNILRALSDIQKKATDMIPFEQAGLQFIRRIGEDANTACQFQTHLVVQPQALDISQEVLVPQHGRCLDVGENAKFASYALLIVCTLDENCNAVDIAVNFDPRVITEIQVQRIVQQFGHILLQMQNPGVDMCLEQVQCASPEDLADLRRWNHSIPTSCDQSLHDMVLSKCASQPSAIAVSAWDGEFTYQELERLSGAFALRLRELNVTNDSMVPFCLDRSKWAVVSILAVIRAGGTCVLTDPSQPRARVQGIIRETGARLALVSPRHVNILEGLPCAALSISDATYEDLPKYEPEALPTVAPKDPAFIVFTSGSTGKPKGIIVEHRNLATCARDQYGPMGYTPNCRILHFASYAFDLSMYETVVTLIFGGCVCVPSEEQRLADLAGCMRQYRINWAVFTPSSLRLFRPEDVPDLKVFCIGGESLTQAHVDVWAHKVKFINSYGPAETCFCTAGVIDPEKWQPGDVGDMFGGLAWITVINNPNHLAPIGAVGELVVEGPAVARGYLNNEELTRASFIDAPPWLKNWRAGGKVDRLYRTGDLVRYGDNGIICFVGRRDTQVKLRGQRVELTEVEYHLQRCFPGAEEIVAEVIVPSSPPTSKAQASLVAFVFNGDGACNRQAATCLAVPTESFSVAASLALAKLRKTLPTYMVPTILLPLASIPLTGTGKINRRELREVAASLAREEINSYLPSAEKIHATVKRPPGNEVEQKLHSICAWVLNVDPNEIGVDDDFFRLGGDSISAMQVAAKAKAVGLSITVRDIITRTTIADIASSSIRTASMAVEDEDVAEIMAPFGLSPIQTLFFDTIRENHNYFNQSFSLRLSETVGVKNLDAALQAVVAHHSMLRARFRQESNGDWVQQIQANVSKAYTLQSHIVQSTADAIRVISDSQQSLDIANGPLLRADLMEMPSGHQYLFLVAHHLVMDLVSWRIIFADLEEALRTGGKLSATPSLPFPNWCRLQAEYGKQKLLPGDVFPFDLLPSVDGFWGDVENRNTWGDIETVSFTLDMKTTASLYDGIPCLDGLQATALELYHTALLAAFVRTFTSRPAPNIHCEGHGREVWDSSLDLSRTVGWFTTIWPCPVPCNNTFDLFTILKDVHAAHARMPSHGWGYFTSRYTNIEGREKFQPTTIPEIVLNYSGLYQQLEREGALLQQTDEFDGTTLDIIKSARRFGLIEISVGVRNGCIEFDFSYNRHMDRQEDIKCWAELCRELLVEMAEWHY</sequence>
<dbReference type="PROSITE" id="PS50075">
    <property type="entry name" value="CARRIER"/>
    <property type="match status" value="2"/>
</dbReference>
<evidence type="ECO:0000256" key="3">
    <source>
        <dbReference type="ARBA" id="ARBA00022598"/>
    </source>
</evidence>
<dbReference type="InterPro" id="IPR000873">
    <property type="entry name" value="AMP-dep_synth/lig_dom"/>
</dbReference>
<dbReference type="CDD" id="cd19545">
    <property type="entry name" value="FUM14_C_NRPS-like"/>
    <property type="match status" value="1"/>
</dbReference>
<dbReference type="Gene3D" id="3.30.300.30">
    <property type="match status" value="2"/>
</dbReference>
<keyword evidence="4" id="KW-0677">Repeat</keyword>
<evidence type="ECO:0000259" key="5">
    <source>
        <dbReference type="PROSITE" id="PS50075"/>
    </source>
</evidence>
<evidence type="ECO:0000256" key="1">
    <source>
        <dbReference type="ARBA" id="ARBA00022450"/>
    </source>
</evidence>
<dbReference type="GO" id="GO:0031177">
    <property type="term" value="F:phosphopantetheine binding"/>
    <property type="evidence" value="ECO:0007669"/>
    <property type="project" value="TreeGrafter"/>
</dbReference>
<dbReference type="NCBIfam" id="TIGR01733">
    <property type="entry name" value="AA-adenyl-dom"/>
    <property type="match status" value="2"/>
</dbReference>
<feature type="domain" description="Carrier" evidence="5">
    <location>
        <begin position="586"/>
        <end position="662"/>
    </location>
</feature>
<dbReference type="Gene3D" id="1.10.1200.10">
    <property type="entry name" value="ACP-like"/>
    <property type="match status" value="2"/>
</dbReference>
<keyword evidence="2" id="KW-0597">Phosphoprotein</keyword>
<proteinExistence type="predicted"/>
<evidence type="ECO:0000256" key="2">
    <source>
        <dbReference type="ARBA" id="ARBA00022553"/>
    </source>
</evidence>
<dbReference type="CDD" id="cd19534">
    <property type="entry name" value="E_NRPS"/>
    <property type="match status" value="1"/>
</dbReference>
<feature type="domain" description="Carrier" evidence="5">
    <location>
        <begin position="1667"/>
        <end position="1743"/>
    </location>
</feature>
<dbReference type="SUPFAM" id="SSF52777">
    <property type="entry name" value="CoA-dependent acyltransferases"/>
    <property type="match status" value="4"/>
</dbReference>
<gene>
    <name evidence="6" type="ORF">GY632_3727</name>
</gene>
<dbReference type="InterPro" id="IPR001242">
    <property type="entry name" value="Condensation_dom"/>
</dbReference>
<name>A0A9P4YHE0_9EURO</name>
<dbReference type="GO" id="GO:0044550">
    <property type="term" value="P:secondary metabolite biosynthetic process"/>
    <property type="evidence" value="ECO:0007669"/>
    <property type="project" value="TreeGrafter"/>
</dbReference>
<dbReference type="PANTHER" id="PTHR45527">
    <property type="entry name" value="NONRIBOSOMAL PEPTIDE SYNTHETASE"/>
    <property type="match status" value="1"/>
</dbReference>
<dbReference type="PROSITE" id="PS00012">
    <property type="entry name" value="PHOSPHOPANTETHEINE"/>
    <property type="match status" value="2"/>
</dbReference>
<dbReference type="Proteomes" id="UP000749309">
    <property type="component" value="Unassembled WGS sequence"/>
</dbReference>
<dbReference type="InterPro" id="IPR010071">
    <property type="entry name" value="AA_adenyl_dom"/>
</dbReference>
<dbReference type="Pfam" id="PF00550">
    <property type="entry name" value="PP-binding"/>
    <property type="match status" value="2"/>
</dbReference>
<dbReference type="FunFam" id="3.30.559.10:FF:000016">
    <property type="entry name" value="Nonribosomal peptide synthase Pes1"/>
    <property type="match status" value="1"/>
</dbReference>
<dbReference type="CDD" id="cd05918">
    <property type="entry name" value="A_NRPS_SidN3_like"/>
    <property type="match status" value="2"/>
</dbReference>
<dbReference type="InterPro" id="IPR036736">
    <property type="entry name" value="ACP-like_sf"/>
</dbReference>
<keyword evidence="1" id="KW-0596">Phosphopantetheine</keyword>
<evidence type="ECO:0000256" key="4">
    <source>
        <dbReference type="ARBA" id="ARBA00022737"/>
    </source>
</evidence>
<dbReference type="EMBL" id="JAAQVJ010000112">
    <property type="protein sequence ID" value="KAF3894520.1"/>
    <property type="molecule type" value="Genomic_DNA"/>
</dbReference>
<dbReference type="Gene3D" id="3.40.50.980">
    <property type="match status" value="2"/>
</dbReference>
<dbReference type="InterPro" id="IPR042099">
    <property type="entry name" value="ANL_N_sf"/>
</dbReference>